<gene>
    <name evidence="5" type="ORF">WM2015_1214</name>
</gene>
<dbReference type="Pfam" id="PF03160">
    <property type="entry name" value="Calx-beta"/>
    <property type="match status" value="1"/>
</dbReference>
<dbReference type="Pfam" id="PF14312">
    <property type="entry name" value="FG-GAP_2"/>
    <property type="match status" value="6"/>
</dbReference>
<evidence type="ECO:0000256" key="2">
    <source>
        <dbReference type="ARBA" id="ARBA00022737"/>
    </source>
</evidence>
<keyword evidence="5" id="KW-0401">Integrin</keyword>
<evidence type="ECO:0000313" key="5">
    <source>
        <dbReference type="EMBL" id="AKS41588.1"/>
    </source>
</evidence>
<evidence type="ECO:0000256" key="1">
    <source>
        <dbReference type="ARBA" id="ARBA00022729"/>
    </source>
</evidence>
<keyword evidence="4" id="KW-0325">Glycoprotein</keyword>
<dbReference type="InterPro" id="IPR028994">
    <property type="entry name" value="Integrin_alpha_N"/>
</dbReference>
<accession>A0A0K0XV82</accession>
<dbReference type="GO" id="GO:0016020">
    <property type="term" value="C:membrane"/>
    <property type="evidence" value="ECO:0007669"/>
    <property type="project" value="InterPro"/>
</dbReference>
<evidence type="ECO:0000256" key="4">
    <source>
        <dbReference type="ARBA" id="ARBA00023180"/>
    </source>
</evidence>
<dbReference type="InterPro" id="IPR013519">
    <property type="entry name" value="Int_alpha_beta-p"/>
</dbReference>
<name>A0A0K0XV82_9GAMM</name>
<evidence type="ECO:0000256" key="3">
    <source>
        <dbReference type="ARBA" id="ARBA00022837"/>
    </source>
</evidence>
<dbReference type="GO" id="GO:0007229">
    <property type="term" value="P:integrin-mediated signaling pathway"/>
    <property type="evidence" value="ECO:0007669"/>
    <property type="project" value="UniProtKB-KW"/>
</dbReference>
<dbReference type="KEGG" id="wma:WM2015_1214"/>
<dbReference type="SMART" id="SM00237">
    <property type="entry name" value="Calx_beta"/>
    <property type="match status" value="1"/>
</dbReference>
<sequence>MRQTRSQSAEPAHQFASRPIRASADIALLIAALMLATSPATAEQRGAALPLSFDAYIKASDAQAGDRFGNAVDSDGDWLVVGAAFADSAAAPASGAAYVYERDANGQWSFDSKLEGSNIETSDWFGHAVAISGDTIAVSAIQEDSSATGVGGDQQSNDSSAAGAVYIFVRDGSGTWSQQAYLKAAAVNENDEFGHRLALDGDTLVVGMPEEDSFSSGVNGNPFDNTAEDAGAAYVFVRQGTSWSQQAYLKASNTDADDRFGYSVDIDGDLIVVGAYDESSSATGVNGDESDNSTSGAGAAYLFERNQGLWSQVAYLKASNTGFLDFFGFDVAIDGLTVVVGARGENSAATGINGDQLDNSAPSAGAVYIFDRLGSLWTQTAYIKASNPGAGDRFGEHLDLEDQVLLVSALSEDSASAGPGGNQSDDSAEGAGAAYLFERDAQGWRQLNYFKAINTDPSDTFGLGTTIGDGYVVVSTGNEDSAATGINGNANDNSADSAGAAYSYALVRHALGGSVSGLSGQGLVLANNAGDLLSIASNGPFVFPRPLFNGSDYLVSIDTRPDSPAQVCRVLNESGSINGADVDDVQVQCRLARRIGGTVTGLVGQGLVLELNGEQSLAIAADGSFQFPEPVADNSNYSVSVQTPPTAPAQTCLINNASGPVSGGDVDNVEVSCQPPQALGGEIAFASAVIFAGEDTGPLAATLQRTVGFAGSVEVRVQSIDDSASAGMDFIAIDQVMTWADGESQAQEIPIVLINDSQAEGIEQFGLRLTILDGDALPGVPQQLLILIEDDETGLFRDRFEADLADEPQL</sequence>
<protein>
    <submittedName>
        <fullName evidence="5">Integrin alpha beta-propellor repeat protein</fullName>
    </submittedName>
</protein>
<dbReference type="PANTHER" id="PTHR36220">
    <property type="entry name" value="UNNAMED PRODUCT"/>
    <property type="match status" value="1"/>
</dbReference>
<dbReference type="InterPro" id="IPR013517">
    <property type="entry name" value="FG-GAP"/>
</dbReference>
<dbReference type="SUPFAM" id="SSF69318">
    <property type="entry name" value="Integrin alpha N-terminal domain"/>
    <property type="match status" value="1"/>
</dbReference>
<keyword evidence="3" id="KW-0106">Calcium</keyword>
<dbReference type="SMART" id="SM00191">
    <property type="entry name" value="Int_alpha"/>
    <property type="match status" value="5"/>
</dbReference>
<dbReference type="STRING" id="1579979.WM2015_1214"/>
<keyword evidence="6" id="KW-1185">Reference proteome</keyword>
<dbReference type="OrthoDB" id="9782766at2"/>
<keyword evidence="2" id="KW-0677">Repeat</keyword>
<dbReference type="Gene3D" id="2.60.40.2030">
    <property type="match status" value="1"/>
</dbReference>
<organism evidence="5 6">
    <name type="scientific">Wenzhouxiangella marina</name>
    <dbReference type="NCBI Taxonomy" id="1579979"/>
    <lineage>
        <taxon>Bacteria</taxon>
        <taxon>Pseudomonadati</taxon>
        <taxon>Pseudomonadota</taxon>
        <taxon>Gammaproteobacteria</taxon>
        <taxon>Chromatiales</taxon>
        <taxon>Wenzhouxiangellaceae</taxon>
        <taxon>Wenzhouxiangella</taxon>
    </lineage>
</organism>
<proteinExistence type="predicted"/>
<dbReference type="EMBL" id="CP012154">
    <property type="protein sequence ID" value="AKS41588.1"/>
    <property type="molecule type" value="Genomic_DNA"/>
</dbReference>
<evidence type="ECO:0000313" key="6">
    <source>
        <dbReference type="Proteomes" id="UP000066624"/>
    </source>
</evidence>
<dbReference type="RefSeq" id="WP_049725222.1">
    <property type="nucleotide sequence ID" value="NZ_CP012154.1"/>
</dbReference>
<dbReference type="AlphaFoldDB" id="A0A0K0XV82"/>
<dbReference type="SUPFAM" id="SSF141072">
    <property type="entry name" value="CalX-like"/>
    <property type="match status" value="1"/>
</dbReference>
<dbReference type="Gene3D" id="2.130.10.130">
    <property type="entry name" value="Integrin alpha, N-terminal"/>
    <property type="match status" value="3"/>
</dbReference>
<dbReference type="InterPro" id="IPR038081">
    <property type="entry name" value="CalX-like_sf"/>
</dbReference>
<reference evidence="6" key="1">
    <citation type="submission" date="2015-07" db="EMBL/GenBank/DDBJ databases">
        <authorList>
            <person name="Kim K.M."/>
        </authorList>
    </citation>
    <scope>NUCLEOTIDE SEQUENCE [LARGE SCALE GENOMIC DNA]</scope>
    <source>
        <strain evidence="6">KCTC 42284</strain>
    </source>
</reference>
<keyword evidence="1" id="KW-0732">Signal</keyword>
<dbReference type="Proteomes" id="UP000066624">
    <property type="component" value="Chromosome"/>
</dbReference>
<dbReference type="PANTHER" id="PTHR36220:SF1">
    <property type="entry name" value="GAMMA TUBULIN COMPLEX COMPONENT C-TERMINAL DOMAIN-CONTAINING PROTEIN"/>
    <property type="match status" value="1"/>
</dbReference>
<dbReference type="InterPro" id="IPR003644">
    <property type="entry name" value="Calx_beta"/>
</dbReference>